<dbReference type="Gene3D" id="3.20.20.190">
    <property type="entry name" value="Phosphatidylinositol (PI) phosphodiesterase"/>
    <property type="match status" value="1"/>
</dbReference>
<evidence type="ECO:0000256" key="1">
    <source>
        <dbReference type="SAM" id="SignalP"/>
    </source>
</evidence>
<evidence type="ECO:0000313" key="2">
    <source>
        <dbReference type="EMBL" id="PHH80126.1"/>
    </source>
</evidence>
<organism evidence="2 3">
    <name type="scientific">Ophiocordyceps camponoti-rufipedis</name>
    <dbReference type="NCBI Taxonomy" id="2004952"/>
    <lineage>
        <taxon>Eukaryota</taxon>
        <taxon>Fungi</taxon>
        <taxon>Dikarya</taxon>
        <taxon>Ascomycota</taxon>
        <taxon>Pezizomycotina</taxon>
        <taxon>Sordariomycetes</taxon>
        <taxon>Hypocreomycetidae</taxon>
        <taxon>Hypocreales</taxon>
        <taxon>Ophiocordycipitaceae</taxon>
        <taxon>Ophiocordyceps</taxon>
    </lineage>
</organism>
<dbReference type="GO" id="GO:0008081">
    <property type="term" value="F:phosphoric diester hydrolase activity"/>
    <property type="evidence" value="ECO:0007669"/>
    <property type="project" value="InterPro"/>
</dbReference>
<sequence>MKSWCFSALGVFAFAALGSVAVEPATVDYCMSLDPSGTVIDFSDQKPETIRRIRKECRKCRQQGECERPELQDDLTYHDVCGCLARLKRRTVHVIAGGVTTEEKLTWALEHGATAIEMGIAPRDNLVRGWWSEHSRGKGNYWGVRVDEFFPLINKKVREGHYIGFVWLEIFYPDWYDVDKPSDNDASLVGLMEFVRQHLTSVGIPVLFSFGSRDEGKAINYTRQHLGPTDAIAMPGDAREATELFKADESPKLRQRVMSHGSWDNADSASRWEETMAAGVQSQAFGKVLTWINIEEEVKSTPDIALAHGVDGIAYGYNGHSYTDWTEAKLGAARIKLAICRNNLTRIAMPGDKPW</sequence>
<reference evidence="2 3" key="1">
    <citation type="submission" date="2017-06" db="EMBL/GenBank/DDBJ databases">
        <title>Ant-infecting Ophiocordyceps genomes reveal a high diversity of potential behavioral manipulation genes and a possible major role for enterotoxins.</title>
        <authorList>
            <person name="De Bekker C."/>
            <person name="Evans H.C."/>
            <person name="Brachmann A."/>
            <person name="Hughes D.P."/>
        </authorList>
    </citation>
    <scope>NUCLEOTIDE SEQUENCE [LARGE SCALE GENOMIC DNA]</scope>
    <source>
        <strain evidence="2 3">Map16</strain>
    </source>
</reference>
<feature type="signal peptide" evidence="1">
    <location>
        <begin position="1"/>
        <end position="21"/>
    </location>
</feature>
<comment type="caution">
    <text evidence="2">The sequence shown here is derived from an EMBL/GenBank/DDBJ whole genome shotgun (WGS) entry which is preliminary data.</text>
</comment>
<evidence type="ECO:0000313" key="3">
    <source>
        <dbReference type="Proteomes" id="UP000226431"/>
    </source>
</evidence>
<keyword evidence="3" id="KW-1185">Reference proteome</keyword>
<proteinExistence type="predicted"/>
<accession>A0A2C5ZJF9</accession>
<dbReference type="InterPro" id="IPR017946">
    <property type="entry name" value="PLC-like_Pdiesterase_TIM-brl"/>
</dbReference>
<feature type="chain" id="PRO_5012880486" evidence="1">
    <location>
        <begin position="22"/>
        <end position="355"/>
    </location>
</feature>
<dbReference type="OrthoDB" id="4907280at2759"/>
<dbReference type="GO" id="GO:0006629">
    <property type="term" value="P:lipid metabolic process"/>
    <property type="evidence" value="ECO:0007669"/>
    <property type="project" value="InterPro"/>
</dbReference>
<protein>
    <submittedName>
        <fullName evidence="2">Uncharacterized protein</fullName>
    </submittedName>
</protein>
<keyword evidence="1" id="KW-0732">Signal</keyword>
<dbReference type="Proteomes" id="UP000226431">
    <property type="component" value="Unassembled WGS sequence"/>
</dbReference>
<dbReference type="EMBL" id="NJES01000025">
    <property type="protein sequence ID" value="PHH80126.1"/>
    <property type="molecule type" value="Genomic_DNA"/>
</dbReference>
<name>A0A2C5ZJF9_9HYPO</name>
<gene>
    <name evidence="2" type="ORF">CDD80_2814</name>
</gene>
<dbReference type="AlphaFoldDB" id="A0A2C5ZJF9"/>